<gene>
    <name evidence="5" type="ORF">DW828_11365</name>
    <name evidence="4" type="ORF">DW986_19580</name>
    <name evidence="3" type="ORF">GME02_01275</name>
</gene>
<evidence type="ECO:0000256" key="1">
    <source>
        <dbReference type="ARBA" id="ARBA00007274"/>
    </source>
</evidence>
<accession>A0A413N286</accession>
<reference evidence="3 8" key="2">
    <citation type="journal article" date="2019" name="Nat. Med.">
        <title>A library of human gut bacterial isolates paired with longitudinal multiomics data enables mechanistic microbiome research.</title>
        <authorList>
            <person name="Poyet M."/>
            <person name="Groussin M."/>
            <person name="Gibbons S.M."/>
            <person name="Avila-Pacheco J."/>
            <person name="Jiang X."/>
            <person name="Kearney S.M."/>
            <person name="Perrotta A.R."/>
            <person name="Berdy B."/>
            <person name="Zhao S."/>
            <person name="Lieberman T.D."/>
            <person name="Swanson P.K."/>
            <person name="Smith M."/>
            <person name="Roesemann S."/>
            <person name="Alexander J.E."/>
            <person name="Rich S.A."/>
            <person name="Livny J."/>
            <person name="Vlamakis H."/>
            <person name="Clish C."/>
            <person name="Bullock K."/>
            <person name="Deik A."/>
            <person name="Scott J."/>
            <person name="Pierce K.A."/>
            <person name="Xavier R.J."/>
            <person name="Alm E.J."/>
        </authorList>
    </citation>
    <scope>NUCLEOTIDE SEQUENCE [LARGE SCALE GENOMIC DNA]</scope>
    <source>
        <strain evidence="3 8">BIOML-A11</strain>
    </source>
</reference>
<dbReference type="PANTHER" id="PTHR23416:SF23">
    <property type="entry name" value="ACETYLTRANSFERASE C18B11.09C-RELATED"/>
    <property type="match status" value="1"/>
</dbReference>
<sequence length="61" mass="6648">MDSKDGIYIGDDVWIAVQCCVLKGAKINSHTVMGDKSLVNKEISQSEVTFGSPAKVVSYRK</sequence>
<reference evidence="6 7" key="1">
    <citation type="submission" date="2018-08" db="EMBL/GenBank/DDBJ databases">
        <title>A genome reference for cultivated species of the human gut microbiota.</title>
        <authorList>
            <person name="Zou Y."/>
            <person name="Xue W."/>
            <person name="Luo G."/>
        </authorList>
    </citation>
    <scope>NUCLEOTIDE SEQUENCE [LARGE SCALE GENOMIC DNA]</scope>
    <source>
        <strain evidence="5 7">AM34-17</strain>
        <strain evidence="4 6">AM50-15</strain>
    </source>
</reference>
<dbReference type="InterPro" id="IPR051159">
    <property type="entry name" value="Hexapeptide_acetyltransf"/>
</dbReference>
<evidence type="ECO:0000313" key="5">
    <source>
        <dbReference type="EMBL" id="RHC84116.1"/>
    </source>
</evidence>
<dbReference type="SUPFAM" id="SSF51161">
    <property type="entry name" value="Trimeric LpxA-like enzymes"/>
    <property type="match status" value="1"/>
</dbReference>
<dbReference type="GO" id="GO:0008374">
    <property type="term" value="F:O-acyltransferase activity"/>
    <property type="evidence" value="ECO:0007669"/>
    <property type="project" value="TreeGrafter"/>
</dbReference>
<evidence type="ECO:0000313" key="8">
    <source>
        <dbReference type="Proteomes" id="UP000482671"/>
    </source>
</evidence>
<dbReference type="AlphaFoldDB" id="A0A413N286"/>
<protein>
    <recommendedName>
        <fullName evidence="9">Maltose O-acetyltransferase</fullName>
    </recommendedName>
</protein>
<dbReference type="EMBL" id="QSEF01000057">
    <property type="protein sequence ID" value="RGZ42581.1"/>
    <property type="molecule type" value="Genomic_DNA"/>
</dbReference>
<dbReference type="Proteomes" id="UP000482671">
    <property type="component" value="Unassembled WGS sequence"/>
</dbReference>
<comment type="caution">
    <text evidence="4">The sequence shown here is derived from an EMBL/GenBank/DDBJ whole genome shotgun (WGS) entry which is preliminary data.</text>
</comment>
<dbReference type="Proteomes" id="UP000285173">
    <property type="component" value="Unassembled WGS sequence"/>
</dbReference>
<keyword evidence="2" id="KW-0808">Transferase</keyword>
<evidence type="ECO:0000313" key="6">
    <source>
        <dbReference type="Proteomes" id="UP000285173"/>
    </source>
</evidence>
<evidence type="ECO:0000313" key="4">
    <source>
        <dbReference type="EMBL" id="RGZ42581.1"/>
    </source>
</evidence>
<dbReference type="EMBL" id="WNDD01000001">
    <property type="protein sequence ID" value="MTV00319.1"/>
    <property type="molecule type" value="Genomic_DNA"/>
</dbReference>
<dbReference type="Gene3D" id="2.160.10.10">
    <property type="entry name" value="Hexapeptide repeat proteins"/>
    <property type="match status" value="1"/>
</dbReference>
<evidence type="ECO:0000313" key="3">
    <source>
        <dbReference type="EMBL" id="MTV00319.1"/>
    </source>
</evidence>
<organism evidence="4 6">
    <name type="scientific">Parabacteroides merdae</name>
    <dbReference type="NCBI Taxonomy" id="46503"/>
    <lineage>
        <taxon>Bacteria</taxon>
        <taxon>Pseudomonadati</taxon>
        <taxon>Bacteroidota</taxon>
        <taxon>Bacteroidia</taxon>
        <taxon>Bacteroidales</taxon>
        <taxon>Tannerellaceae</taxon>
        <taxon>Parabacteroides</taxon>
    </lineage>
</organism>
<comment type="similarity">
    <text evidence="1">Belongs to the transferase hexapeptide repeat family.</text>
</comment>
<dbReference type="PANTHER" id="PTHR23416">
    <property type="entry name" value="SIALIC ACID SYNTHASE-RELATED"/>
    <property type="match status" value="1"/>
</dbReference>
<proteinExistence type="inferred from homology"/>
<dbReference type="EMBL" id="QSII01000015">
    <property type="protein sequence ID" value="RHC84116.1"/>
    <property type="molecule type" value="Genomic_DNA"/>
</dbReference>
<dbReference type="InterPro" id="IPR011004">
    <property type="entry name" value="Trimer_LpxA-like_sf"/>
</dbReference>
<dbReference type="GO" id="GO:0005829">
    <property type="term" value="C:cytosol"/>
    <property type="evidence" value="ECO:0007669"/>
    <property type="project" value="TreeGrafter"/>
</dbReference>
<name>A0A413N286_9BACT</name>
<evidence type="ECO:0000313" key="7">
    <source>
        <dbReference type="Proteomes" id="UP000286260"/>
    </source>
</evidence>
<dbReference type="Proteomes" id="UP000286260">
    <property type="component" value="Unassembled WGS sequence"/>
</dbReference>
<evidence type="ECO:0000256" key="2">
    <source>
        <dbReference type="ARBA" id="ARBA00022679"/>
    </source>
</evidence>
<dbReference type="RefSeq" id="WP_122203736.1">
    <property type="nucleotide sequence ID" value="NZ_JADMOA010000008.1"/>
</dbReference>
<evidence type="ECO:0008006" key="9">
    <source>
        <dbReference type="Google" id="ProtNLM"/>
    </source>
</evidence>